<evidence type="ECO:0000256" key="3">
    <source>
        <dbReference type="ARBA" id="ARBA00022475"/>
    </source>
</evidence>
<dbReference type="Pfam" id="PF00528">
    <property type="entry name" value="BPD_transp_1"/>
    <property type="match status" value="1"/>
</dbReference>
<dbReference type="Proteomes" id="UP001597145">
    <property type="component" value="Unassembled WGS sequence"/>
</dbReference>
<feature type="region of interest" description="Disordered" evidence="8">
    <location>
        <begin position="1"/>
        <end position="25"/>
    </location>
</feature>
<evidence type="ECO:0000256" key="2">
    <source>
        <dbReference type="ARBA" id="ARBA00022448"/>
    </source>
</evidence>
<comment type="subcellular location">
    <subcellularLocation>
        <location evidence="1 7">Cell membrane</location>
        <topology evidence="1 7">Multi-pass membrane protein</topology>
    </subcellularLocation>
</comment>
<feature type="transmembrane region" description="Helical" evidence="7">
    <location>
        <begin position="87"/>
        <end position="108"/>
    </location>
</feature>
<keyword evidence="2 7" id="KW-0813">Transport</keyword>
<feature type="domain" description="ABC transmembrane type-1" evidence="9">
    <location>
        <begin position="83"/>
        <end position="263"/>
    </location>
</feature>
<evidence type="ECO:0000256" key="5">
    <source>
        <dbReference type="ARBA" id="ARBA00022989"/>
    </source>
</evidence>
<comment type="similarity">
    <text evidence="7">Belongs to the binding-protein-dependent transport system permease family.</text>
</comment>
<dbReference type="PANTHER" id="PTHR30151">
    <property type="entry name" value="ALKANE SULFONATE ABC TRANSPORTER-RELATED, MEMBRANE SUBUNIT"/>
    <property type="match status" value="1"/>
</dbReference>
<dbReference type="RefSeq" id="WP_343971160.1">
    <property type="nucleotide sequence ID" value="NZ_BAAAJG010000002.1"/>
</dbReference>
<evidence type="ECO:0000256" key="4">
    <source>
        <dbReference type="ARBA" id="ARBA00022692"/>
    </source>
</evidence>
<dbReference type="EMBL" id="JBHUCP010000009">
    <property type="protein sequence ID" value="MFD1531008.1"/>
    <property type="molecule type" value="Genomic_DNA"/>
</dbReference>
<proteinExistence type="inferred from homology"/>
<evidence type="ECO:0000259" key="9">
    <source>
        <dbReference type="PROSITE" id="PS50928"/>
    </source>
</evidence>
<reference evidence="11" key="1">
    <citation type="journal article" date="2019" name="Int. J. Syst. Evol. Microbiol.">
        <title>The Global Catalogue of Microorganisms (GCM) 10K type strain sequencing project: providing services to taxonomists for standard genome sequencing and annotation.</title>
        <authorList>
            <consortium name="The Broad Institute Genomics Platform"/>
            <consortium name="The Broad Institute Genome Sequencing Center for Infectious Disease"/>
            <person name="Wu L."/>
            <person name="Ma J."/>
        </authorList>
    </citation>
    <scope>NUCLEOTIDE SEQUENCE [LARGE SCALE GENOMIC DNA]</scope>
    <source>
        <strain evidence="11">JCM 12165</strain>
    </source>
</reference>
<dbReference type="Gene3D" id="1.10.3720.10">
    <property type="entry name" value="MetI-like"/>
    <property type="match status" value="1"/>
</dbReference>
<gene>
    <name evidence="10" type="ORF">ACFSCY_16320</name>
</gene>
<accession>A0ABW4FK67</accession>
<dbReference type="PANTHER" id="PTHR30151:SF38">
    <property type="entry name" value="ALIPHATIC SULFONATES TRANSPORT PERMEASE PROTEIN SSUC-RELATED"/>
    <property type="match status" value="1"/>
</dbReference>
<evidence type="ECO:0000313" key="10">
    <source>
        <dbReference type="EMBL" id="MFD1531008.1"/>
    </source>
</evidence>
<keyword evidence="5 7" id="KW-1133">Transmembrane helix</keyword>
<keyword evidence="3" id="KW-1003">Cell membrane</keyword>
<keyword evidence="4 7" id="KW-0812">Transmembrane</keyword>
<dbReference type="PROSITE" id="PS50928">
    <property type="entry name" value="ABC_TM1"/>
    <property type="match status" value="1"/>
</dbReference>
<feature type="transmembrane region" description="Helical" evidence="7">
    <location>
        <begin position="245"/>
        <end position="264"/>
    </location>
</feature>
<feature type="transmembrane region" description="Helical" evidence="7">
    <location>
        <begin position="149"/>
        <end position="168"/>
    </location>
</feature>
<evidence type="ECO:0000256" key="6">
    <source>
        <dbReference type="ARBA" id="ARBA00023136"/>
    </source>
</evidence>
<name>A0ABW4FK67_9PSEU</name>
<dbReference type="InterPro" id="IPR035906">
    <property type="entry name" value="MetI-like_sf"/>
</dbReference>
<dbReference type="SUPFAM" id="SSF161098">
    <property type="entry name" value="MetI-like"/>
    <property type="match status" value="1"/>
</dbReference>
<dbReference type="InterPro" id="IPR000515">
    <property type="entry name" value="MetI-like"/>
</dbReference>
<evidence type="ECO:0000256" key="1">
    <source>
        <dbReference type="ARBA" id="ARBA00004651"/>
    </source>
</evidence>
<organism evidence="10 11">
    <name type="scientific">Pseudonocardia aurantiaca</name>
    <dbReference type="NCBI Taxonomy" id="75290"/>
    <lineage>
        <taxon>Bacteria</taxon>
        <taxon>Bacillati</taxon>
        <taxon>Actinomycetota</taxon>
        <taxon>Actinomycetes</taxon>
        <taxon>Pseudonocardiales</taxon>
        <taxon>Pseudonocardiaceae</taxon>
        <taxon>Pseudonocardia</taxon>
    </lineage>
</organism>
<feature type="transmembrane region" description="Helical" evidence="7">
    <location>
        <begin position="189"/>
        <end position="218"/>
    </location>
</feature>
<evidence type="ECO:0000256" key="7">
    <source>
        <dbReference type="RuleBase" id="RU363032"/>
    </source>
</evidence>
<evidence type="ECO:0000313" key="11">
    <source>
        <dbReference type="Proteomes" id="UP001597145"/>
    </source>
</evidence>
<comment type="caution">
    <text evidence="10">The sequence shown here is derived from an EMBL/GenBank/DDBJ whole genome shotgun (WGS) entry which is preliminary data.</text>
</comment>
<protein>
    <submittedName>
        <fullName evidence="10">ABC transporter permease</fullName>
    </submittedName>
</protein>
<feature type="transmembrane region" description="Helical" evidence="7">
    <location>
        <begin position="120"/>
        <end position="143"/>
    </location>
</feature>
<evidence type="ECO:0000256" key="8">
    <source>
        <dbReference type="SAM" id="MobiDB-lite"/>
    </source>
</evidence>
<feature type="transmembrane region" description="Helical" evidence="7">
    <location>
        <begin position="36"/>
        <end position="55"/>
    </location>
</feature>
<sequence length="286" mass="30008">MKVLVAEGRDHAPPGPSRSRSAGRRREALRPAADKVVAVAAVIAAWQLASWAGVIDTRSIASPAQIVGELVSFPGDPAFWSALGATLQGWAIGLVLSVAIALPVGLALGSSEIAYRSCRFTIDFLRTIPPVALVPLALLIYGATLEMKVVLVVLGACWPVLLQTMSGVHQVDPVSRETARSYRLDRARTIVWVVVPGASPFIATGVRIAATMALILTIGSELIGGAPGLGQQIGLAEVATDVSRMYALIVVCAALGVLVNAVLARAEGRVMSWHVSQTMRTRAHSA</sequence>
<keyword evidence="6 7" id="KW-0472">Membrane</keyword>
<keyword evidence="11" id="KW-1185">Reference proteome</keyword>